<dbReference type="InterPro" id="IPR036188">
    <property type="entry name" value="FAD/NAD-bd_sf"/>
</dbReference>
<protein>
    <recommendedName>
        <fullName evidence="4">FAD/NAD(P)-binding domain-containing protein</fullName>
    </recommendedName>
</protein>
<dbReference type="Proteomes" id="UP001221142">
    <property type="component" value="Unassembled WGS sequence"/>
</dbReference>
<organism evidence="2 3">
    <name type="scientific">Roridomyces roridus</name>
    <dbReference type="NCBI Taxonomy" id="1738132"/>
    <lineage>
        <taxon>Eukaryota</taxon>
        <taxon>Fungi</taxon>
        <taxon>Dikarya</taxon>
        <taxon>Basidiomycota</taxon>
        <taxon>Agaricomycotina</taxon>
        <taxon>Agaricomycetes</taxon>
        <taxon>Agaricomycetidae</taxon>
        <taxon>Agaricales</taxon>
        <taxon>Marasmiineae</taxon>
        <taxon>Mycenaceae</taxon>
        <taxon>Roridomyces</taxon>
    </lineage>
</organism>
<evidence type="ECO:0000313" key="2">
    <source>
        <dbReference type="EMBL" id="KAJ7630337.1"/>
    </source>
</evidence>
<evidence type="ECO:0000313" key="3">
    <source>
        <dbReference type="Proteomes" id="UP001221142"/>
    </source>
</evidence>
<evidence type="ECO:0000256" key="1">
    <source>
        <dbReference type="SAM" id="Phobius"/>
    </source>
</evidence>
<dbReference type="AlphaFoldDB" id="A0AAD7BTK6"/>
<proteinExistence type="predicted"/>
<keyword evidence="1" id="KW-0812">Transmembrane</keyword>
<feature type="transmembrane region" description="Helical" evidence="1">
    <location>
        <begin position="6"/>
        <end position="27"/>
    </location>
</feature>
<dbReference type="SUPFAM" id="SSF51905">
    <property type="entry name" value="FAD/NAD(P)-binding domain"/>
    <property type="match status" value="1"/>
</dbReference>
<sequence>MTATSIFAFAVYISLPAAVLVLWQKVCKSRPIWMQSLDKIGLPRESKLRGTGVVCGGSIAGIVTARILADHFQQVILVDPEFGSDEPKTRIMQYHAIHVFPSLFVTGARRLWPNFDASLRAIGGRFVPADLQMHYSGLLLLTPYQDYPSVSYSPLAKIALDQLRHLSPEKYSCSYNGNLNYTTICFSVPPELEETLPVPETLMNTVTLYAFMSHVDLGNPGLGLLKTDNHTMQLLLVAGGVELPRVASDIVPFITEMQGHAPIPSWFIETVTILCELGKPSFGTFKIPSQSYIQYHSLPPGRLPSNFVSVGDAIMQLNPVHGQGFAQVMMNGITLNALLHTVGIAGLPDDFSARYFQSNARDCKRTVLDCTVRLLESSLGVLEHEYPDYGSSACEPMEGETKNTGRLLRWFELKMISAATRDVEVASALWHVRQVLAADRVLLAPKILWKILRTPSLF</sequence>
<keyword evidence="1" id="KW-1133">Transmembrane helix</keyword>
<comment type="caution">
    <text evidence="2">The sequence shown here is derived from an EMBL/GenBank/DDBJ whole genome shotgun (WGS) entry which is preliminary data.</text>
</comment>
<keyword evidence="1" id="KW-0472">Membrane</keyword>
<gene>
    <name evidence="2" type="ORF">FB45DRAFT_1027576</name>
</gene>
<evidence type="ECO:0008006" key="4">
    <source>
        <dbReference type="Google" id="ProtNLM"/>
    </source>
</evidence>
<accession>A0AAD7BTK6</accession>
<keyword evidence="3" id="KW-1185">Reference proteome</keyword>
<reference evidence="2" key="1">
    <citation type="submission" date="2023-03" db="EMBL/GenBank/DDBJ databases">
        <title>Massive genome expansion in bonnet fungi (Mycena s.s.) driven by repeated elements and novel gene families across ecological guilds.</title>
        <authorList>
            <consortium name="Lawrence Berkeley National Laboratory"/>
            <person name="Harder C.B."/>
            <person name="Miyauchi S."/>
            <person name="Viragh M."/>
            <person name="Kuo A."/>
            <person name="Thoen E."/>
            <person name="Andreopoulos B."/>
            <person name="Lu D."/>
            <person name="Skrede I."/>
            <person name="Drula E."/>
            <person name="Henrissat B."/>
            <person name="Morin E."/>
            <person name="Kohler A."/>
            <person name="Barry K."/>
            <person name="LaButti K."/>
            <person name="Morin E."/>
            <person name="Salamov A."/>
            <person name="Lipzen A."/>
            <person name="Mereny Z."/>
            <person name="Hegedus B."/>
            <person name="Baldrian P."/>
            <person name="Stursova M."/>
            <person name="Weitz H."/>
            <person name="Taylor A."/>
            <person name="Grigoriev I.V."/>
            <person name="Nagy L.G."/>
            <person name="Martin F."/>
            <person name="Kauserud H."/>
        </authorList>
    </citation>
    <scope>NUCLEOTIDE SEQUENCE</scope>
    <source>
        <strain evidence="2">9284</strain>
    </source>
</reference>
<name>A0AAD7BTK6_9AGAR</name>
<dbReference type="EMBL" id="JARKIF010000009">
    <property type="protein sequence ID" value="KAJ7630337.1"/>
    <property type="molecule type" value="Genomic_DNA"/>
</dbReference>